<evidence type="ECO:0000256" key="1">
    <source>
        <dbReference type="SAM" id="MobiDB-lite"/>
    </source>
</evidence>
<dbReference type="InParanoid" id="D7T3P8"/>
<organism evidence="2 3">
    <name type="scientific">Vitis vinifera</name>
    <name type="common">Grape</name>
    <dbReference type="NCBI Taxonomy" id="29760"/>
    <lineage>
        <taxon>Eukaryota</taxon>
        <taxon>Viridiplantae</taxon>
        <taxon>Streptophyta</taxon>
        <taxon>Embryophyta</taxon>
        <taxon>Tracheophyta</taxon>
        <taxon>Spermatophyta</taxon>
        <taxon>Magnoliopsida</taxon>
        <taxon>eudicotyledons</taxon>
        <taxon>Gunneridae</taxon>
        <taxon>Pentapetalae</taxon>
        <taxon>rosids</taxon>
        <taxon>Vitales</taxon>
        <taxon>Vitaceae</taxon>
        <taxon>Viteae</taxon>
        <taxon>Vitis</taxon>
    </lineage>
</organism>
<dbReference type="HOGENOM" id="CLU_1558032_0_0_1"/>
<proteinExistence type="predicted"/>
<protein>
    <submittedName>
        <fullName evidence="2">Uncharacterized protein</fullName>
    </submittedName>
</protein>
<feature type="compositionally biased region" description="Polar residues" evidence="1">
    <location>
        <begin position="95"/>
        <end position="112"/>
    </location>
</feature>
<dbReference type="Proteomes" id="UP000009183">
    <property type="component" value="Chromosome 3"/>
</dbReference>
<dbReference type="EMBL" id="FN595512">
    <property type="protein sequence ID" value="CBI25130.3"/>
    <property type="molecule type" value="Genomic_DNA"/>
</dbReference>
<name>D7T3P8_VITVI</name>
<dbReference type="PaxDb" id="29760-VIT_03s0088g00310.t01"/>
<dbReference type="AlphaFoldDB" id="D7T3P8"/>
<keyword evidence="3" id="KW-1185">Reference proteome</keyword>
<evidence type="ECO:0000313" key="2">
    <source>
        <dbReference type="EMBL" id="CBI25130.3"/>
    </source>
</evidence>
<reference evidence="3" key="1">
    <citation type="journal article" date="2007" name="Nature">
        <title>The grapevine genome sequence suggests ancestral hexaploidization in major angiosperm phyla.</title>
        <authorList>
            <consortium name="The French-Italian Public Consortium for Grapevine Genome Characterization."/>
            <person name="Jaillon O."/>
            <person name="Aury J.-M."/>
            <person name="Noel B."/>
            <person name="Policriti A."/>
            <person name="Clepet C."/>
            <person name="Casagrande A."/>
            <person name="Choisne N."/>
            <person name="Aubourg S."/>
            <person name="Vitulo N."/>
            <person name="Jubin C."/>
            <person name="Vezzi A."/>
            <person name="Legeai F."/>
            <person name="Hugueney P."/>
            <person name="Dasilva C."/>
            <person name="Horner D."/>
            <person name="Mica E."/>
            <person name="Jublot D."/>
            <person name="Poulain J."/>
            <person name="Bruyere C."/>
            <person name="Billault A."/>
            <person name="Segurens B."/>
            <person name="Gouyvenoux M."/>
            <person name="Ugarte E."/>
            <person name="Cattonaro F."/>
            <person name="Anthouard V."/>
            <person name="Vico V."/>
            <person name="Del Fabbro C."/>
            <person name="Alaux M."/>
            <person name="Di Gaspero G."/>
            <person name="Dumas V."/>
            <person name="Felice N."/>
            <person name="Paillard S."/>
            <person name="Juman I."/>
            <person name="Moroldo M."/>
            <person name="Scalabrin S."/>
            <person name="Canaguier A."/>
            <person name="Le Clainche I."/>
            <person name="Malacrida G."/>
            <person name="Durand E."/>
            <person name="Pesole G."/>
            <person name="Laucou V."/>
            <person name="Chatelet P."/>
            <person name="Merdinoglu D."/>
            <person name="Delledonne M."/>
            <person name="Pezzotti M."/>
            <person name="Lecharny A."/>
            <person name="Scarpelli C."/>
            <person name="Artiguenave F."/>
            <person name="Pe M.E."/>
            <person name="Valle G."/>
            <person name="Morgante M."/>
            <person name="Caboche M."/>
            <person name="Adam-Blondon A.-F."/>
            <person name="Weissenbach J."/>
            <person name="Quetier F."/>
            <person name="Wincker P."/>
        </authorList>
    </citation>
    <scope>NUCLEOTIDE SEQUENCE [LARGE SCALE GENOMIC DNA]</scope>
    <source>
        <strain evidence="3">cv. Pinot noir / PN40024</strain>
    </source>
</reference>
<feature type="region of interest" description="Disordered" evidence="1">
    <location>
        <begin position="92"/>
        <end position="116"/>
    </location>
</feature>
<gene>
    <name evidence="2" type="ordered locus">VIT_03s0088g00310</name>
</gene>
<accession>D7T3P8</accession>
<evidence type="ECO:0000313" key="3">
    <source>
        <dbReference type="Proteomes" id="UP000009183"/>
    </source>
</evidence>
<sequence>MVVKVKNLNFSLLPQATTCFTMPHSEGMPPSPTTTMGELLMLTTRPRMKLHERCPPHATGFLNRESPRGSLRAFHLQRNISCIENENKPQMGCGYTNTTNKGNNSRRQSQKQSRVEQDIESFRGAFRFSSILAVLYRLLSLSSFPHFLSGRLRPLLFNLCSQFSVSQEKGGR</sequence>